<name>S7TVP5_DESML</name>
<protein>
    <submittedName>
        <fullName evidence="9">MATE efflux family protein</fullName>
    </submittedName>
</protein>
<evidence type="ECO:0000256" key="8">
    <source>
        <dbReference type="SAM" id="Phobius"/>
    </source>
</evidence>
<feature type="compositionally biased region" description="Basic residues" evidence="7">
    <location>
        <begin position="1"/>
        <end position="11"/>
    </location>
</feature>
<feature type="transmembrane region" description="Helical" evidence="8">
    <location>
        <begin position="155"/>
        <end position="180"/>
    </location>
</feature>
<feature type="transmembrane region" description="Helical" evidence="8">
    <location>
        <begin position="84"/>
        <end position="108"/>
    </location>
</feature>
<feature type="region of interest" description="Disordered" evidence="7">
    <location>
        <begin position="1"/>
        <end position="35"/>
    </location>
</feature>
<organism evidence="9 10">
    <name type="scientific">Desulfococcus multivorans DSM 2059</name>
    <dbReference type="NCBI Taxonomy" id="1121405"/>
    <lineage>
        <taxon>Bacteria</taxon>
        <taxon>Pseudomonadati</taxon>
        <taxon>Thermodesulfobacteriota</taxon>
        <taxon>Desulfobacteria</taxon>
        <taxon>Desulfobacterales</taxon>
        <taxon>Desulfococcaceae</taxon>
        <taxon>Desulfococcus</taxon>
    </lineage>
</organism>
<evidence type="ECO:0000256" key="2">
    <source>
        <dbReference type="ARBA" id="ARBA00022448"/>
    </source>
</evidence>
<dbReference type="PATRIC" id="fig|1121405.3.peg.1778"/>
<gene>
    <name evidence="9" type="ORF">dsmv_2226</name>
</gene>
<feature type="transmembrane region" description="Helical" evidence="8">
    <location>
        <begin position="276"/>
        <end position="294"/>
    </location>
</feature>
<comment type="subcellular location">
    <subcellularLocation>
        <location evidence="1">Cell membrane</location>
        <topology evidence="1">Multi-pass membrane protein</topology>
    </subcellularLocation>
</comment>
<keyword evidence="10" id="KW-1185">Reference proteome</keyword>
<dbReference type="CDD" id="cd13145">
    <property type="entry name" value="MATE_like_5"/>
    <property type="match status" value="1"/>
</dbReference>
<feature type="transmembrane region" description="Helical" evidence="8">
    <location>
        <begin position="447"/>
        <end position="467"/>
    </location>
</feature>
<dbReference type="STRING" id="897.B2D07_17770"/>
<evidence type="ECO:0000256" key="3">
    <source>
        <dbReference type="ARBA" id="ARBA00022475"/>
    </source>
</evidence>
<evidence type="ECO:0000313" key="9">
    <source>
        <dbReference type="EMBL" id="EPR41111.1"/>
    </source>
</evidence>
<feature type="transmembrane region" description="Helical" evidence="8">
    <location>
        <begin position="314"/>
        <end position="330"/>
    </location>
</feature>
<dbReference type="PANTHER" id="PTHR43549:SF3">
    <property type="entry name" value="MULTIDRUG RESISTANCE PROTEIN YPNP-RELATED"/>
    <property type="match status" value="1"/>
</dbReference>
<reference evidence="9 10" key="1">
    <citation type="journal article" date="2013" name="Genome Announc.">
        <title>Draft genome sequences for three mercury-methylating, sulfate-reducing bacteria.</title>
        <authorList>
            <person name="Brown S.D."/>
            <person name="Hurt R.A.Jr."/>
            <person name="Gilmour C.C."/>
            <person name="Elias D.A."/>
        </authorList>
    </citation>
    <scope>NUCLEOTIDE SEQUENCE [LARGE SCALE GENOMIC DNA]</scope>
    <source>
        <strain evidence="9 10">DSM 2059</strain>
    </source>
</reference>
<evidence type="ECO:0000256" key="4">
    <source>
        <dbReference type="ARBA" id="ARBA00022692"/>
    </source>
</evidence>
<keyword evidence="2" id="KW-0813">Transport</keyword>
<evidence type="ECO:0000256" key="1">
    <source>
        <dbReference type="ARBA" id="ARBA00004651"/>
    </source>
</evidence>
<keyword evidence="3" id="KW-1003">Cell membrane</keyword>
<dbReference type="NCBIfam" id="TIGR00797">
    <property type="entry name" value="matE"/>
    <property type="match status" value="1"/>
</dbReference>
<dbReference type="InterPro" id="IPR048279">
    <property type="entry name" value="MdtK-like"/>
</dbReference>
<dbReference type="InterPro" id="IPR052031">
    <property type="entry name" value="Membrane_Transporter-Flippase"/>
</dbReference>
<proteinExistence type="predicted"/>
<feature type="transmembrane region" description="Helical" evidence="8">
    <location>
        <begin position="218"/>
        <end position="243"/>
    </location>
</feature>
<dbReference type="GO" id="GO:0042910">
    <property type="term" value="F:xenobiotic transmembrane transporter activity"/>
    <property type="evidence" value="ECO:0007669"/>
    <property type="project" value="InterPro"/>
</dbReference>
<feature type="transmembrane region" description="Helical" evidence="8">
    <location>
        <begin position="120"/>
        <end position="143"/>
    </location>
</feature>
<comment type="caution">
    <text evidence="9">The sequence shown here is derived from an EMBL/GenBank/DDBJ whole genome shotgun (WGS) entry which is preliminary data.</text>
</comment>
<feature type="transmembrane region" description="Helical" evidence="8">
    <location>
        <begin position="416"/>
        <end position="435"/>
    </location>
</feature>
<feature type="transmembrane region" description="Helical" evidence="8">
    <location>
        <begin position="350"/>
        <end position="368"/>
    </location>
</feature>
<keyword evidence="4 8" id="KW-0812">Transmembrane</keyword>
<dbReference type="eggNOG" id="COG0534">
    <property type="taxonomic scope" value="Bacteria"/>
</dbReference>
<feature type="transmembrane region" description="Helical" evidence="8">
    <location>
        <begin position="192"/>
        <end position="212"/>
    </location>
</feature>
<sequence length="477" mass="51574">MQPSNHRRKTRRDPVPPTVIPDPAAPDRRRRSNDLTTAPIPQLIRRITIPVSIGLFFNTMYNVVDTYFGGLISTTALAAMSLSLPVFFIIISIGSGIATGATALIGNALGGENPGTARRFAFQGIAFGVLISVALAFIGKASAPLLFRLLGADEAYLSICLTYMDILFNGTVFFILIQMLNAVLNAVGNTRIYRNFLIAGFFLNVLLDPWFIFGGWGVPAMGVAGIALATVLVQVTGCVYLGIHVRRTGLLDGGTIRELLPRAAPFAEIARHGFPAGLNILTIAIGVFVITYFISGFGQTAVAAYGVGMRVEQILLLPAIGLNTATLTLIAQNHGARRFDRIRETLRKCLTYGTVTASCGGITLFLLAERFMTLFSKDPDVVAVGTTYLKIEALVLTAYVILFVCVAALQGIKQPMFAVVIGLFRQIVAPFAVFYTLTRIQDVGLLGIWWGICAITWTAAAIAFVYARRRIDAIMPE</sequence>
<dbReference type="RefSeq" id="WP_020876657.1">
    <property type="nucleotide sequence ID" value="NZ_ATHJ01000078.1"/>
</dbReference>
<dbReference type="GO" id="GO:0005886">
    <property type="term" value="C:plasma membrane"/>
    <property type="evidence" value="ECO:0007669"/>
    <property type="project" value="UniProtKB-SubCell"/>
</dbReference>
<evidence type="ECO:0000256" key="6">
    <source>
        <dbReference type="ARBA" id="ARBA00023136"/>
    </source>
</evidence>
<evidence type="ECO:0000256" key="7">
    <source>
        <dbReference type="SAM" id="MobiDB-lite"/>
    </source>
</evidence>
<evidence type="ECO:0000256" key="5">
    <source>
        <dbReference type="ARBA" id="ARBA00022989"/>
    </source>
</evidence>
<evidence type="ECO:0000313" key="10">
    <source>
        <dbReference type="Proteomes" id="UP000014977"/>
    </source>
</evidence>
<keyword evidence="6 8" id="KW-0472">Membrane</keyword>
<keyword evidence="5 8" id="KW-1133">Transmembrane helix</keyword>
<dbReference type="EMBL" id="ATHJ01000078">
    <property type="protein sequence ID" value="EPR41111.1"/>
    <property type="molecule type" value="Genomic_DNA"/>
</dbReference>
<dbReference type="InterPro" id="IPR002528">
    <property type="entry name" value="MATE_fam"/>
</dbReference>
<accession>S7TVP5</accession>
<feature type="transmembrane region" description="Helical" evidence="8">
    <location>
        <begin position="388"/>
        <end position="409"/>
    </location>
</feature>
<dbReference type="PIRSF" id="PIRSF006603">
    <property type="entry name" value="DinF"/>
    <property type="match status" value="1"/>
</dbReference>
<dbReference type="Proteomes" id="UP000014977">
    <property type="component" value="Unassembled WGS sequence"/>
</dbReference>
<feature type="compositionally biased region" description="Pro residues" evidence="7">
    <location>
        <begin position="15"/>
        <end position="24"/>
    </location>
</feature>
<dbReference type="PANTHER" id="PTHR43549">
    <property type="entry name" value="MULTIDRUG RESISTANCE PROTEIN YPNP-RELATED"/>
    <property type="match status" value="1"/>
</dbReference>
<dbReference type="GO" id="GO:0015297">
    <property type="term" value="F:antiporter activity"/>
    <property type="evidence" value="ECO:0007669"/>
    <property type="project" value="InterPro"/>
</dbReference>
<dbReference type="Pfam" id="PF01554">
    <property type="entry name" value="MatE"/>
    <property type="match status" value="2"/>
</dbReference>
<dbReference type="AlphaFoldDB" id="S7TVP5"/>